<dbReference type="Pfam" id="PF13185">
    <property type="entry name" value="GAF_2"/>
    <property type="match status" value="1"/>
</dbReference>
<dbReference type="Gene3D" id="3.30.565.10">
    <property type="entry name" value="Histidine kinase-like ATPase, C-terminal domain"/>
    <property type="match status" value="1"/>
</dbReference>
<evidence type="ECO:0000313" key="10">
    <source>
        <dbReference type="EMBL" id="BCF90891.1"/>
    </source>
</evidence>
<protein>
    <recommendedName>
        <fullName evidence="2">histidine kinase</fullName>
        <ecNumber evidence="2">2.7.13.3</ecNumber>
    </recommendedName>
</protein>
<dbReference type="EC" id="2.7.13.3" evidence="2"/>
<dbReference type="GO" id="GO:0005524">
    <property type="term" value="F:ATP binding"/>
    <property type="evidence" value="ECO:0007669"/>
    <property type="project" value="UniProtKB-KW"/>
</dbReference>
<keyword evidence="4" id="KW-0808">Transferase</keyword>
<keyword evidence="3" id="KW-0597">Phosphoprotein</keyword>
<dbReference type="InterPro" id="IPR029016">
    <property type="entry name" value="GAF-like_dom_sf"/>
</dbReference>
<dbReference type="SMART" id="SM00065">
    <property type="entry name" value="GAF"/>
    <property type="match status" value="1"/>
</dbReference>
<dbReference type="SUPFAM" id="SSF55874">
    <property type="entry name" value="ATPase domain of HSP90 chaperone/DNA topoisomerase II/histidine kinase"/>
    <property type="match status" value="1"/>
</dbReference>
<keyword evidence="11" id="KW-1185">Reference proteome</keyword>
<dbReference type="PANTHER" id="PTHR43065:SF10">
    <property type="entry name" value="PEROXIDE STRESS-ACTIVATED HISTIDINE KINASE MAK3"/>
    <property type="match status" value="1"/>
</dbReference>
<dbReference type="EMBL" id="AP023175">
    <property type="protein sequence ID" value="BCF90891.1"/>
    <property type="molecule type" value="Genomic_DNA"/>
</dbReference>
<evidence type="ECO:0000259" key="9">
    <source>
        <dbReference type="PROSITE" id="PS50109"/>
    </source>
</evidence>
<dbReference type="PANTHER" id="PTHR43065">
    <property type="entry name" value="SENSOR HISTIDINE KINASE"/>
    <property type="match status" value="1"/>
</dbReference>
<dbReference type="InterPro" id="IPR003594">
    <property type="entry name" value="HATPase_dom"/>
</dbReference>
<dbReference type="InterPro" id="IPR005467">
    <property type="entry name" value="His_kinase_dom"/>
</dbReference>
<dbReference type="KEGG" id="plad:PPGU16_39580"/>
<dbReference type="Gene3D" id="3.30.450.40">
    <property type="match status" value="1"/>
</dbReference>
<keyword evidence="8" id="KW-0902">Two-component regulatory system</keyword>
<dbReference type="AlphaFoldDB" id="A0A7I8BRU0"/>
<reference evidence="10 11" key="1">
    <citation type="journal article" date="2020" name="Genes (Basel)">
        <title>Genomic Comparison of Insect Gut Symbionts from Divergent Burkholderia Subclades.</title>
        <authorList>
            <person name="Takeshita K."/>
            <person name="Kikuchi Y."/>
        </authorList>
    </citation>
    <scope>NUCLEOTIDE SEQUENCE [LARGE SCALE GENOMIC DNA]</scope>
    <source>
        <strain evidence="10 11">PGU16</strain>
    </source>
</reference>
<dbReference type="RefSeq" id="WP_180724529.1">
    <property type="nucleotide sequence ID" value="NZ_AP023175.1"/>
</dbReference>
<dbReference type="InterPro" id="IPR003018">
    <property type="entry name" value="GAF"/>
</dbReference>
<dbReference type="Gene3D" id="1.10.287.130">
    <property type="match status" value="1"/>
</dbReference>
<dbReference type="InterPro" id="IPR003661">
    <property type="entry name" value="HisK_dim/P_dom"/>
</dbReference>
<dbReference type="InterPro" id="IPR036097">
    <property type="entry name" value="HisK_dim/P_sf"/>
</dbReference>
<dbReference type="PROSITE" id="PS50109">
    <property type="entry name" value="HIS_KIN"/>
    <property type="match status" value="1"/>
</dbReference>
<name>A0A7I8BRU0_9BURK</name>
<evidence type="ECO:0000256" key="6">
    <source>
        <dbReference type="ARBA" id="ARBA00022777"/>
    </source>
</evidence>
<proteinExistence type="predicted"/>
<dbReference type="SMART" id="SM00387">
    <property type="entry name" value="HATPase_c"/>
    <property type="match status" value="1"/>
</dbReference>
<keyword evidence="6" id="KW-0418">Kinase</keyword>
<evidence type="ECO:0000313" key="11">
    <source>
        <dbReference type="Proteomes" id="UP000510888"/>
    </source>
</evidence>
<dbReference type="Pfam" id="PF02518">
    <property type="entry name" value="HATPase_c"/>
    <property type="match status" value="1"/>
</dbReference>
<evidence type="ECO:0000256" key="2">
    <source>
        <dbReference type="ARBA" id="ARBA00012438"/>
    </source>
</evidence>
<keyword evidence="7" id="KW-0067">ATP-binding</keyword>
<evidence type="ECO:0000256" key="5">
    <source>
        <dbReference type="ARBA" id="ARBA00022741"/>
    </source>
</evidence>
<evidence type="ECO:0000256" key="8">
    <source>
        <dbReference type="ARBA" id="ARBA00023012"/>
    </source>
</evidence>
<evidence type="ECO:0000256" key="3">
    <source>
        <dbReference type="ARBA" id="ARBA00022553"/>
    </source>
</evidence>
<accession>A0A7I8BRU0</accession>
<dbReference type="Proteomes" id="UP000510888">
    <property type="component" value="Chromosome 2"/>
</dbReference>
<evidence type="ECO:0000256" key="7">
    <source>
        <dbReference type="ARBA" id="ARBA00022840"/>
    </source>
</evidence>
<comment type="catalytic activity">
    <reaction evidence="1">
        <text>ATP + protein L-histidine = ADP + protein N-phospho-L-histidine.</text>
        <dbReference type="EC" id="2.7.13.3"/>
    </reaction>
</comment>
<gene>
    <name evidence="10" type="ORF">PPGU16_39580</name>
</gene>
<evidence type="ECO:0000256" key="1">
    <source>
        <dbReference type="ARBA" id="ARBA00000085"/>
    </source>
</evidence>
<organism evidence="10 11">
    <name type="scientific">Paraburkholderia largidicola</name>
    <dbReference type="NCBI Taxonomy" id="3014751"/>
    <lineage>
        <taxon>Bacteria</taxon>
        <taxon>Pseudomonadati</taxon>
        <taxon>Pseudomonadota</taxon>
        <taxon>Betaproteobacteria</taxon>
        <taxon>Burkholderiales</taxon>
        <taxon>Burkholderiaceae</taxon>
        <taxon>Paraburkholderia</taxon>
    </lineage>
</organism>
<evidence type="ECO:0000256" key="4">
    <source>
        <dbReference type="ARBA" id="ARBA00022679"/>
    </source>
</evidence>
<dbReference type="SUPFAM" id="SSF55781">
    <property type="entry name" value="GAF domain-like"/>
    <property type="match status" value="1"/>
</dbReference>
<dbReference type="PRINTS" id="PR00344">
    <property type="entry name" value="BCTRLSENSOR"/>
</dbReference>
<dbReference type="InterPro" id="IPR004358">
    <property type="entry name" value="Sig_transdc_His_kin-like_C"/>
</dbReference>
<keyword evidence="5" id="KW-0547">Nucleotide-binding</keyword>
<dbReference type="InterPro" id="IPR036890">
    <property type="entry name" value="HATPase_C_sf"/>
</dbReference>
<dbReference type="GO" id="GO:0000155">
    <property type="term" value="F:phosphorelay sensor kinase activity"/>
    <property type="evidence" value="ECO:0007669"/>
    <property type="project" value="InterPro"/>
</dbReference>
<feature type="domain" description="Histidine kinase" evidence="9">
    <location>
        <begin position="211"/>
        <end position="427"/>
    </location>
</feature>
<sequence length="433" mass="47499">MSTDDEDSNIEAIAALSNAFSEEVVLDRVLETIVRVALKCTGATAGQLMLSDQGTLRTRVRATSRQDVVVEIGSTIEDEPITGLIAQAVAQAGRSLTLDTANETAERFARRDSEARVPCSAFCLPLFHKRRLVAVLYLENDRANKAFPTRKRALIELLASQMAIALENARLSQALYDEERRRFFAEGRLRQAQFALSEATRATAIEELVGSIAHELSQPLSAIDASSGAALRWLKRDVPNLEEATISLNKVQSCTTRAKVTIDRLRAAISQSKTLFEEFDVHAAIREVVLLARSRIDELDVQIELAGMSVQCHVMGNRVQIQQVVDSLIANALDALTSITQRPRIISVSSARHEGRTVVISVADSGRGIEPGSEDQLFRPFVTTKPRSIGIGLPICKRIIEAHGSAMRVEPLTPFGVRFSFTLDQALQNNDAD</sequence>
<dbReference type="SUPFAM" id="SSF47384">
    <property type="entry name" value="Homodimeric domain of signal transducing histidine kinase"/>
    <property type="match status" value="1"/>
</dbReference>
<dbReference type="CDD" id="cd00082">
    <property type="entry name" value="HisKA"/>
    <property type="match status" value="1"/>
</dbReference>